<keyword evidence="2" id="KW-0678">Repressor</keyword>
<dbReference type="PANTHER" id="PTHR13392:SF14">
    <property type="entry name" value="ATAXIN-1-LIKE"/>
    <property type="match status" value="1"/>
</dbReference>
<feature type="region of interest" description="Disordered" evidence="7">
    <location>
        <begin position="176"/>
        <end position="296"/>
    </location>
</feature>
<keyword evidence="5" id="KW-0804">Transcription</keyword>
<dbReference type="PROSITE" id="PS51148">
    <property type="entry name" value="AXH"/>
    <property type="match status" value="1"/>
</dbReference>
<name>A0A671PV43_9TELE</name>
<feature type="compositionally biased region" description="Polar residues" evidence="7">
    <location>
        <begin position="287"/>
        <end position="296"/>
    </location>
</feature>
<proteinExistence type="predicted"/>
<feature type="domain" description="AXH" evidence="8">
    <location>
        <begin position="370"/>
        <end position="501"/>
    </location>
</feature>
<dbReference type="GO" id="GO:0000122">
    <property type="term" value="P:negative regulation of transcription by RNA polymerase II"/>
    <property type="evidence" value="ECO:0007669"/>
    <property type="project" value="TreeGrafter"/>
</dbReference>
<dbReference type="Ensembl" id="ENSSANT00000063900.1">
    <property type="protein sequence ID" value="ENSSANP00000060083.1"/>
    <property type="gene ID" value="ENSSANG00000030001.1"/>
</dbReference>
<dbReference type="PANTHER" id="PTHR13392">
    <property type="entry name" value="ATAXIN 1"/>
    <property type="match status" value="1"/>
</dbReference>
<evidence type="ECO:0000256" key="6">
    <source>
        <dbReference type="ARBA" id="ARBA00023242"/>
    </source>
</evidence>
<dbReference type="GeneID" id="107661991"/>
<evidence type="ECO:0000256" key="1">
    <source>
        <dbReference type="ARBA" id="ARBA00004123"/>
    </source>
</evidence>
<evidence type="ECO:0000313" key="10">
    <source>
        <dbReference type="Proteomes" id="UP000472260"/>
    </source>
</evidence>
<sequence>MNPSPDRSKECLPPKKRDSRQGSSDQPAPEDDFKPPAPFRSRRLHHSTEGHRESGDLLPPPPPTLPPRPLSLPWQVSYTPSGHPSYLPVQVGERRGSASASWREALCGRGVDRGLEHTVAHHSRWLSTDIPPISVQPLISVPMFKSVYAGESREMWSYSPGRRDYSSSLFSPHLFPQPTVYPHDTLPDSRLRYQGRWPNGVESTDSGSGPSRRMPSCDDRGNDNVARLDGPHANGRRRQENTTRQTTGRGLLPRESTSAHSLPWDRDPRGTPKTPIPPSPDAKTGRAVTSQDHFGGSASQAGAQIYYAVGSLCQSAHHNSQKYPQLSPSVSCSPRKSHHFLQSQHNSHGLETEWDPSAGSYHPPVAVLTGPDPPPSAVLPHFAKGSLIELAGGHLKRVEELKTEDFVRSADTLPEFHLSTCTILLISPGPTYGFNHLQVLLTDRNTQELLTVLAEYPFFVRDRGWSSCSPQRSAQVYGLQCRQLSTGDVCLALTPTPASPHSGSQVQRPHIRSEDAVELAERLPHAPAPPSPPAVQPSPSSLLSERPRARKRRWSAPELQPGIKTSTHLPQGSKHERQQ</sequence>
<dbReference type="InterPro" id="IPR003652">
    <property type="entry name" value="Ataxin_AXH_dom"/>
</dbReference>
<evidence type="ECO:0000256" key="4">
    <source>
        <dbReference type="ARBA" id="ARBA00023125"/>
    </source>
</evidence>
<evidence type="ECO:0000256" key="5">
    <source>
        <dbReference type="ARBA" id="ARBA00023163"/>
    </source>
</evidence>
<evidence type="ECO:0000256" key="2">
    <source>
        <dbReference type="ARBA" id="ARBA00022491"/>
    </source>
</evidence>
<dbReference type="GO" id="GO:0003723">
    <property type="term" value="F:RNA binding"/>
    <property type="evidence" value="ECO:0007669"/>
    <property type="project" value="InterPro"/>
</dbReference>
<dbReference type="SMART" id="SM00536">
    <property type="entry name" value="AXH"/>
    <property type="match status" value="1"/>
</dbReference>
<keyword evidence="4" id="KW-0238">DNA-binding</keyword>
<keyword evidence="6" id="KW-0539">Nucleus</keyword>
<dbReference type="InterPro" id="IPR036096">
    <property type="entry name" value="Ataxin_AXH_dom_sf"/>
</dbReference>
<feature type="compositionally biased region" description="Pro residues" evidence="7">
    <location>
        <begin position="526"/>
        <end position="536"/>
    </location>
</feature>
<feature type="region of interest" description="Disordered" evidence="7">
    <location>
        <begin position="1"/>
        <end position="73"/>
    </location>
</feature>
<dbReference type="Proteomes" id="UP000472260">
    <property type="component" value="Unassembled WGS sequence"/>
</dbReference>
<dbReference type="Pfam" id="PF08517">
    <property type="entry name" value="AXH"/>
    <property type="match status" value="1"/>
</dbReference>
<dbReference type="InterPro" id="IPR043404">
    <property type="entry name" value="ATAXIN1-like"/>
</dbReference>
<organism evidence="9 10">
    <name type="scientific">Sinocyclocheilus anshuiensis</name>
    <dbReference type="NCBI Taxonomy" id="1608454"/>
    <lineage>
        <taxon>Eukaryota</taxon>
        <taxon>Metazoa</taxon>
        <taxon>Chordata</taxon>
        <taxon>Craniata</taxon>
        <taxon>Vertebrata</taxon>
        <taxon>Euteleostomi</taxon>
        <taxon>Actinopterygii</taxon>
        <taxon>Neopterygii</taxon>
        <taxon>Teleostei</taxon>
        <taxon>Ostariophysi</taxon>
        <taxon>Cypriniformes</taxon>
        <taxon>Cyprinidae</taxon>
        <taxon>Cyprininae</taxon>
        <taxon>Sinocyclocheilus</taxon>
    </lineage>
</organism>
<dbReference type="SUPFAM" id="SSF102031">
    <property type="entry name" value="AXH domain"/>
    <property type="match status" value="1"/>
</dbReference>
<evidence type="ECO:0000256" key="3">
    <source>
        <dbReference type="ARBA" id="ARBA00023015"/>
    </source>
</evidence>
<feature type="compositionally biased region" description="Basic and acidic residues" evidence="7">
    <location>
        <begin position="1"/>
        <end position="20"/>
    </location>
</feature>
<comment type="subcellular location">
    <subcellularLocation>
        <location evidence="1">Nucleus</location>
    </subcellularLocation>
</comment>
<protein>
    <submittedName>
        <fullName evidence="9">Uncharacterized LOC107661991</fullName>
    </submittedName>
</protein>
<gene>
    <name evidence="9" type="primary">zmp:0000000926</name>
</gene>
<keyword evidence="10" id="KW-1185">Reference proteome</keyword>
<accession>A0A671PV43</accession>
<feature type="compositionally biased region" description="Polar residues" evidence="7">
    <location>
        <begin position="319"/>
        <end position="349"/>
    </location>
</feature>
<dbReference type="AlphaFoldDB" id="A0A671PV43"/>
<dbReference type="GO" id="GO:0007399">
    <property type="term" value="P:nervous system development"/>
    <property type="evidence" value="ECO:0007669"/>
    <property type="project" value="TreeGrafter"/>
</dbReference>
<dbReference type="Ensembl" id="ENSSANT00000063902.1">
    <property type="protein sequence ID" value="ENSSANP00000060085.1"/>
    <property type="gene ID" value="ENSSANG00000030001.1"/>
</dbReference>
<dbReference type="GO" id="GO:0003677">
    <property type="term" value="F:DNA binding"/>
    <property type="evidence" value="ECO:0007669"/>
    <property type="project" value="UniProtKB-KW"/>
</dbReference>
<dbReference type="OrthoDB" id="10000452at2759"/>
<evidence type="ECO:0000256" key="7">
    <source>
        <dbReference type="SAM" id="MobiDB-lite"/>
    </source>
</evidence>
<evidence type="ECO:0000313" key="9">
    <source>
        <dbReference type="Ensembl" id="ENSSANP00000060085.1"/>
    </source>
</evidence>
<dbReference type="GO" id="GO:0005634">
    <property type="term" value="C:nucleus"/>
    <property type="evidence" value="ECO:0007669"/>
    <property type="project" value="UniProtKB-SubCell"/>
</dbReference>
<feature type="compositionally biased region" description="Pro residues" evidence="7">
    <location>
        <begin position="58"/>
        <end position="70"/>
    </location>
</feature>
<reference evidence="9" key="1">
    <citation type="submission" date="2025-05" db="UniProtKB">
        <authorList>
            <consortium name="Ensembl"/>
        </authorList>
    </citation>
    <scope>IDENTIFICATION</scope>
</reference>
<evidence type="ECO:0000259" key="8">
    <source>
        <dbReference type="PROSITE" id="PS51148"/>
    </source>
</evidence>
<feature type="compositionally biased region" description="Basic and acidic residues" evidence="7">
    <location>
        <begin position="46"/>
        <end position="55"/>
    </location>
</feature>
<dbReference type="KEGG" id="sanh:107661991"/>
<keyword evidence="3" id="KW-0805">Transcription regulation</keyword>
<feature type="region of interest" description="Disordered" evidence="7">
    <location>
        <begin position="524"/>
        <end position="579"/>
    </location>
</feature>
<feature type="region of interest" description="Disordered" evidence="7">
    <location>
        <begin position="319"/>
        <end position="353"/>
    </location>
</feature>